<feature type="transmembrane region" description="Helical" evidence="1">
    <location>
        <begin position="28"/>
        <end position="48"/>
    </location>
</feature>
<evidence type="ECO:0000313" key="2">
    <source>
        <dbReference type="EMBL" id="UZW64139.1"/>
    </source>
</evidence>
<reference evidence="2" key="2">
    <citation type="submission" date="2022-11" db="EMBL/GenBank/DDBJ databases">
        <title>complete genomes of mycoplasma synoviae ZX313 strain and SD2 strain.</title>
        <authorList>
            <person name="Zhong Q."/>
        </authorList>
    </citation>
    <scope>NUCLEOTIDE SEQUENCE</scope>
    <source>
        <strain evidence="2">SD2</strain>
    </source>
</reference>
<evidence type="ECO:0000256" key="1">
    <source>
        <dbReference type="SAM" id="Phobius"/>
    </source>
</evidence>
<dbReference type="Proteomes" id="UP001164481">
    <property type="component" value="Chromosome"/>
</dbReference>
<dbReference type="RefSeq" id="WP_011283510.1">
    <property type="nucleotide sequence ID" value="NZ_CP012624.1"/>
</dbReference>
<proteinExistence type="predicted"/>
<dbReference type="AlphaFoldDB" id="A0AAQ2TB07"/>
<keyword evidence="1" id="KW-0472">Membrane</keyword>
<evidence type="ECO:0000313" key="3">
    <source>
        <dbReference type="Proteomes" id="UP001164481"/>
    </source>
</evidence>
<name>A0AAQ2TB07_MYCSY</name>
<keyword evidence="1" id="KW-0812">Transmembrane</keyword>
<accession>A0AAQ2TB07</accession>
<organism evidence="2 3">
    <name type="scientific">Mycoplasmopsis synoviae</name>
    <name type="common">Mycoplasma synoviae</name>
    <dbReference type="NCBI Taxonomy" id="2109"/>
    <lineage>
        <taxon>Bacteria</taxon>
        <taxon>Bacillati</taxon>
        <taxon>Mycoplasmatota</taxon>
        <taxon>Mycoplasmoidales</taxon>
        <taxon>Metamycoplasmataceae</taxon>
        <taxon>Mycoplasmopsis</taxon>
    </lineage>
</organism>
<dbReference type="GeneID" id="93530149"/>
<feature type="transmembrane region" description="Helical" evidence="1">
    <location>
        <begin position="68"/>
        <end position="89"/>
    </location>
</feature>
<gene>
    <name evidence="2" type="ORF">OIE46_02005</name>
</gene>
<dbReference type="EMBL" id="CP107525">
    <property type="protein sequence ID" value="UZW64139.1"/>
    <property type="molecule type" value="Genomic_DNA"/>
</dbReference>
<sequence>MDLILETLQKRLNSDKRKLKFYEFLDRFIGLFITFINIVILIIASLALDKLTSDSEFNKNNLFSQNTSLLLLIAFTIVLIVSFFLNIVIEIYKINQRYDEYKKVSNTFSYLIVKYRTKFINEKDLIAQTNKLWEKASKKTKIQIKRYLINMVKGTN</sequence>
<protein>
    <submittedName>
        <fullName evidence="2">Uncharacterized protein</fullName>
    </submittedName>
</protein>
<keyword evidence="1" id="KW-1133">Transmembrane helix</keyword>
<reference evidence="2" key="1">
    <citation type="submission" date="2022-10" db="EMBL/GenBank/DDBJ databases">
        <authorList>
            <person name="Wei X."/>
        </authorList>
    </citation>
    <scope>NUCLEOTIDE SEQUENCE</scope>
    <source>
        <strain evidence="2">SD2</strain>
    </source>
</reference>